<reference evidence="1" key="1">
    <citation type="submission" date="2020-04" db="EMBL/GenBank/DDBJ databases">
        <title>Hybrid Assembly of Korean Phytophthora infestans isolates.</title>
        <authorList>
            <person name="Prokchorchik M."/>
            <person name="Lee Y."/>
            <person name="Seo J."/>
            <person name="Cho J.-H."/>
            <person name="Park Y.-E."/>
            <person name="Jang D.-C."/>
            <person name="Im J.-S."/>
            <person name="Choi J.-G."/>
            <person name="Park H.-J."/>
            <person name="Lee G.-B."/>
            <person name="Lee Y.-G."/>
            <person name="Hong S.-Y."/>
            <person name="Cho K."/>
            <person name="Sohn K.H."/>
        </authorList>
    </citation>
    <scope>NUCLEOTIDE SEQUENCE</scope>
    <source>
        <strain evidence="1">KR_1_A1</strain>
    </source>
</reference>
<proteinExistence type="predicted"/>
<evidence type="ECO:0000313" key="2">
    <source>
        <dbReference type="Proteomes" id="UP000602510"/>
    </source>
</evidence>
<protein>
    <submittedName>
        <fullName evidence="1">Uncharacterized protein</fullName>
    </submittedName>
</protein>
<organism evidence="1 2">
    <name type="scientific">Phytophthora infestans</name>
    <name type="common">Potato late blight agent</name>
    <name type="synonym">Botrytis infestans</name>
    <dbReference type="NCBI Taxonomy" id="4787"/>
    <lineage>
        <taxon>Eukaryota</taxon>
        <taxon>Sar</taxon>
        <taxon>Stramenopiles</taxon>
        <taxon>Oomycota</taxon>
        <taxon>Peronosporomycetes</taxon>
        <taxon>Peronosporales</taxon>
        <taxon>Peronosporaceae</taxon>
        <taxon>Phytophthora</taxon>
    </lineage>
</organism>
<comment type="caution">
    <text evidence="1">The sequence shown here is derived from an EMBL/GenBank/DDBJ whole genome shotgun (WGS) entry which is preliminary data.</text>
</comment>
<name>A0A833SX74_PHYIN</name>
<dbReference type="EMBL" id="WSZM01000135">
    <property type="protein sequence ID" value="KAF4040978.1"/>
    <property type="molecule type" value="Genomic_DNA"/>
</dbReference>
<keyword evidence="2" id="KW-1185">Reference proteome</keyword>
<accession>A0A833SX74</accession>
<dbReference type="AlphaFoldDB" id="A0A833SX74"/>
<sequence>MNGVIIKREQPLIWKYAASNRAFSGGYGELEASNAVKAVHVMEEEVYREEVAADRVGLNGGNGAHPTFRQG</sequence>
<evidence type="ECO:0000313" key="1">
    <source>
        <dbReference type="EMBL" id="KAF4040978.1"/>
    </source>
</evidence>
<gene>
    <name evidence="1" type="ORF">GN244_ATG07022</name>
</gene>
<dbReference type="Proteomes" id="UP000602510">
    <property type="component" value="Unassembled WGS sequence"/>
</dbReference>